<evidence type="ECO:0000256" key="2">
    <source>
        <dbReference type="PROSITE-ProRule" id="PRU01122"/>
    </source>
</evidence>
<comment type="catalytic activity">
    <reaction evidence="2">
        <text>Hydrolysis of proteins in presence of ATP.</text>
        <dbReference type="EC" id="3.4.21.53"/>
    </reaction>
</comment>
<keyword evidence="2" id="KW-0378">Hydrolase</keyword>
<keyword evidence="5" id="KW-1185">Reference proteome</keyword>
<keyword evidence="2" id="KW-0720">Serine protease</keyword>
<dbReference type="InterPro" id="IPR027417">
    <property type="entry name" value="P-loop_NTPase"/>
</dbReference>
<dbReference type="Gene3D" id="3.30.230.10">
    <property type="match status" value="1"/>
</dbReference>
<dbReference type="InterPro" id="IPR020568">
    <property type="entry name" value="Ribosomal_Su5_D2-typ_SF"/>
</dbReference>
<dbReference type="InterPro" id="IPR008269">
    <property type="entry name" value="Lon_proteolytic"/>
</dbReference>
<dbReference type="Pfam" id="PF13654">
    <property type="entry name" value="AAA_32"/>
    <property type="match status" value="1"/>
</dbReference>
<dbReference type="Gene3D" id="3.40.50.300">
    <property type="entry name" value="P-loop containing nucleotide triphosphate hydrolases"/>
    <property type="match status" value="2"/>
</dbReference>
<dbReference type="Pfam" id="PF05362">
    <property type="entry name" value="Lon_C"/>
    <property type="match status" value="1"/>
</dbReference>
<dbReference type="PANTHER" id="PTHR10046">
    <property type="entry name" value="ATP DEPENDENT LON PROTEASE FAMILY MEMBER"/>
    <property type="match status" value="1"/>
</dbReference>
<feature type="active site" evidence="2">
    <location>
        <position position="636"/>
    </location>
</feature>
<proteinExistence type="inferred from homology"/>
<dbReference type="PRINTS" id="PR00830">
    <property type="entry name" value="ENDOLAPTASE"/>
</dbReference>
<evidence type="ECO:0000256" key="1">
    <source>
        <dbReference type="ARBA" id="ARBA00022670"/>
    </source>
</evidence>
<protein>
    <recommendedName>
        <fullName evidence="2">endopeptidase La</fullName>
        <ecNumber evidence="2">3.4.21.53</ecNumber>
    </recommendedName>
</protein>
<organism evidence="4 5">
    <name type="scientific">Clostridium tarantellae</name>
    <dbReference type="NCBI Taxonomy" id="39493"/>
    <lineage>
        <taxon>Bacteria</taxon>
        <taxon>Bacillati</taxon>
        <taxon>Bacillota</taxon>
        <taxon>Clostridia</taxon>
        <taxon>Eubacteriales</taxon>
        <taxon>Clostridiaceae</taxon>
        <taxon>Clostridium</taxon>
    </lineage>
</organism>
<sequence>MIKELTPQEVIYNLNFTEVITREEKDCSVEYIDVCESVEQALNIRNPGFNVYLVDSFSKEKLNKIVSHVESILKKKNKPKDICYVTLDDIRMPKVLFLSNGIGQVLKNRLDAVKNFYYDKTFLFYNSSTNKEKEDIINDIQRKRSDYIGGLIKAAKEEGFDLKATSSGFAFIPLLDGEAITEDEFDELEDDSKGDISIKAGKLKEGAEGVLNKLKDMELNSIEKLKSILRDYLKEESKYIREDMEEEFKDEEKAIKYLNDVCDSIEKALITNYTMNFEDDEDGIEEVISKYVINIIIDNKEHSYPRVIFEEDPTMSNLMGTIEYENHNGTYLTDVSLIKGGSILEANEGCLILRLNSLLNNDGSYYYLRRALLNNKISYDFNRGYLEILSLNGLNPQPIPIDVKVILIGDSESFDVLYNYDEDFKSIFKIKAEFSPYVDINDFTKYSLVENINKIAKENKLLNLEKDVINEIGKFLSRKASDKNKLYWDITEVEKILLLANDLALSKNNINITKNELYEVVYKMSKFEVDYLEMYKNKKILIETNEKIIGSINGLSVIDLGYLSFGKPLRITCVCYKGSGRIIDVQRESNLSGNIHQKSISILKGFLSNFLNIYSTIPVDFHLSFEQIYGRLEGDSASVAEVIAMLSALSKIPSKQNIAITGSINQFGQIQPIGGVTEKVEGFFNVCKTVDSYKGKGVLIPESNKDELILNSEVESAIEKGEFKIYTMKEINDAIILLLGGEDLSFEDIATKISCELNKFRD</sequence>
<dbReference type="PROSITE" id="PS51786">
    <property type="entry name" value="LON_PROTEOLYTIC"/>
    <property type="match status" value="1"/>
</dbReference>
<feature type="domain" description="Lon proteolytic" evidence="3">
    <location>
        <begin position="546"/>
        <end position="741"/>
    </location>
</feature>
<dbReference type="InterPro" id="IPR027065">
    <property type="entry name" value="Lon_Prtase"/>
</dbReference>
<evidence type="ECO:0000259" key="3">
    <source>
        <dbReference type="PROSITE" id="PS51786"/>
    </source>
</evidence>
<dbReference type="OrthoDB" id="9758568at2"/>
<dbReference type="GO" id="GO:0004252">
    <property type="term" value="F:serine-type endopeptidase activity"/>
    <property type="evidence" value="ECO:0007669"/>
    <property type="project" value="UniProtKB-UniRule"/>
</dbReference>
<dbReference type="EMBL" id="WHJC01000002">
    <property type="protein sequence ID" value="MPQ42268.1"/>
    <property type="molecule type" value="Genomic_DNA"/>
</dbReference>
<dbReference type="InterPro" id="IPR014721">
    <property type="entry name" value="Ribsml_uS5_D2-typ_fold_subgr"/>
</dbReference>
<comment type="similarity">
    <text evidence="2">Belongs to the peptidase S16 family.</text>
</comment>
<reference evidence="4 5" key="1">
    <citation type="submission" date="2019-10" db="EMBL/GenBank/DDBJ databases">
        <title>The Genome Sequence of Clostridium tarantellae Isolated from Fish Brain.</title>
        <authorList>
            <person name="Bano L."/>
            <person name="Kiel M."/>
            <person name="Sales G."/>
            <person name="Doxey A.C."/>
            <person name="Mansfield M.J."/>
            <person name="Schiavone M."/>
            <person name="Rossetto O."/>
            <person name="Pirazzini M."/>
            <person name="Dobrindt U."/>
            <person name="Montecucco C."/>
        </authorList>
    </citation>
    <scope>NUCLEOTIDE SEQUENCE [LARGE SCALE GENOMIC DNA]</scope>
    <source>
        <strain evidence="4 5">DSM 3997</strain>
    </source>
</reference>
<dbReference type="GO" id="GO:0030163">
    <property type="term" value="P:protein catabolic process"/>
    <property type="evidence" value="ECO:0007669"/>
    <property type="project" value="InterPro"/>
</dbReference>
<accession>A0A6I1MIP3</accession>
<dbReference type="InterPro" id="IPR041699">
    <property type="entry name" value="AAA_32"/>
</dbReference>
<keyword evidence="1 2" id="KW-0645">Protease</keyword>
<dbReference type="Proteomes" id="UP000430345">
    <property type="component" value="Unassembled WGS sequence"/>
</dbReference>
<comment type="caution">
    <text evidence="4">The sequence shown here is derived from an EMBL/GenBank/DDBJ whole genome shotgun (WGS) entry which is preliminary data.</text>
</comment>
<dbReference type="SUPFAM" id="SSF54211">
    <property type="entry name" value="Ribosomal protein S5 domain 2-like"/>
    <property type="match status" value="1"/>
</dbReference>
<dbReference type="AlphaFoldDB" id="A0A6I1MIP3"/>
<name>A0A6I1MIP3_9CLOT</name>
<dbReference type="GO" id="GO:0005524">
    <property type="term" value="F:ATP binding"/>
    <property type="evidence" value="ECO:0007669"/>
    <property type="project" value="InterPro"/>
</dbReference>
<evidence type="ECO:0000313" key="4">
    <source>
        <dbReference type="EMBL" id="MPQ42268.1"/>
    </source>
</evidence>
<dbReference type="RefSeq" id="WP_152886750.1">
    <property type="nucleotide sequence ID" value="NZ_WHJC01000002.1"/>
</dbReference>
<feature type="active site" evidence="2">
    <location>
        <position position="679"/>
    </location>
</feature>
<gene>
    <name evidence="4" type="ORF">GBZ86_00620</name>
</gene>
<dbReference type="GO" id="GO:0004176">
    <property type="term" value="F:ATP-dependent peptidase activity"/>
    <property type="evidence" value="ECO:0007669"/>
    <property type="project" value="UniProtKB-UniRule"/>
</dbReference>
<dbReference type="EC" id="3.4.21.53" evidence="2"/>
<evidence type="ECO:0000313" key="5">
    <source>
        <dbReference type="Proteomes" id="UP000430345"/>
    </source>
</evidence>
<dbReference type="GO" id="GO:0006508">
    <property type="term" value="P:proteolysis"/>
    <property type="evidence" value="ECO:0007669"/>
    <property type="project" value="UniProtKB-KW"/>
</dbReference>